<dbReference type="Gene3D" id="1.10.1740.10">
    <property type="match status" value="1"/>
</dbReference>
<dbReference type="InterPro" id="IPR014284">
    <property type="entry name" value="RNA_pol_sigma-70_dom"/>
</dbReference>
<dbReference type="SUPFAM" id="SSF88946">
    <property type="entry name" value="Sigma2 domain of RNA polymerase sigma factors"/>
    <property type="match status" value="1"/>
</dbReference>
<dbReference type="InterPro" id="IPR036388">
    <property type="entry name" value="WH-like_DNA-bd_sf"/>
</dbReference>
<comment type="similarity">
    <text evidence="1">Belongs to the sigma-70 factor family. ECF subfamily.</text>
</comment>
<dbReference type="InterPro" id="IPR013324">
    <property type="entry name" value="RNA_pol_sigma_r3/r4-like"/>
</dbReference>
<evidence type="ECO:0000313" key="8">
    <source>
        <dbReference type="Proteomes" id="UP000642144"/>
    </source>
</evidence>
<dbReference type="Pfam" id="PF08281">
    <property type="entry name" value="Sigma70_r4_2"/>
    <property type="match status" value="1"/>
</dbReference>
<keyword evidence="2" id="KW-0805">Transcription regulation</keyword>
<keyword evidence="8" id="KW-1185">Reference proteome</keyword>
<accession>A0ABW9W5X4</accession>
<evidence type="ECO:0000256" key="2">
    <source>
        <dbReference type="ARBA" id="ARBA00023015"/>
    </source>
</evidence>
<feature type="domain" description="RNA polymerase sigma factor 70 region 4 type 2" evidence="6">
    <location>
        <begin position="106"/>
        <end position="156"/>
    </location>
</feature>
<dbReference type="EMBL" id="WWCT01000023">
    <property type="protein sequence ID" value="MYN29456.1"/>
    <property type="molecule type" value="Genomic_DNA"/>
</dbReference>
<evidence type="ECO:0000256" key="1">
    <source>
        <dbReference type="ARBA" id="ARBA00010641"/>
    </source>
</evidence>
<organism evidence="7 8">
    <name type="scientific">Duganella levis</name>
    <dbReference type="NCBI Taxonomy" id="2692169"/>
    <lineage>
        <taxon>Bacteria</taxon>
        <taxon>Pseudomonadati</taxon>
        <taxon>Pseudomonadota</taxon>
        <taxon>Betaproteobacteria</taxon>
        <taxon>Burkholderiales</taxon>
        <taxon>Oxalobacteraceae</taxon>
        <taxon>Telluria group</taxon>
        <taxon>Duganella</taxon>
    </lineage>
</organism>
<dbReference type="PANTHER" id="PTHR43133:SF63">
    <property type="entry name" value="RNA POLYMERASE SIGMA FACTOR FECI-RELATED"/>
    <property type="match status" value="1"/>
</dbReference>
<gene>
    <name evidence="7" type="ORF">GTP69_23940</name>
</gene>
<name>A0ABW9W5X4_9BURK</name>
<evidence type="ECO:0000259" key="5">
    <source>
        <dbReference type="Pfam" id="PF04542"/>
    </source>
</evidence>
<reference evidence="7 8" key="1">
    <citation type="submission" date="2019-12" db="EMBL/GenBank/DDBJ databases">
        <title>Novel species isolated from a subtropical stream in China.</title>
        <authorList>
            <person name="Lu H."/>
        </authorList>
    </citation>
    <scope>NUCLEOTIDE SEQUENCE [LARGE SCALE GENOMIC DNA]</scope>
    <source>
        <strain evidence="7 8">CY42W</strain>
    </source>
</reference>
<dbReference type="PANTHER" id="PTHR43133">
    <property type="entry name" value="RNA POLYMERASE ECF-TYPE SIGMA FACTO"/>
    <property type="match status" value="1"/>
</dbReference>
<dbReference type="Proteomes" id="UP000642144">
    <property type="component" value="Unassembled WGS sequence"/>
</dbReference>
<dbReference type="InterPro" id="IPR013249">
    <property type="entry name" value="RNA_pol_sigma70_r4_t2"/>
</dbReference>
<dbReference type="RefSeq" id="WP_161057219.1">
    <property type="nucleotide sequence ID" value="NZ_WWCT01000023.1"/>
</dbReference>
<comment type="caution">
    <text evidence="7">The sequence shown here is derived from an EMBL/GenBank/DDBJ whole genome shotgun (WGS) entry which is preliminary data.</text>
</comment>
<dbReference type="SUPFAM" id="SSF88659">
    <property type="entry name" value="Sigma3 and sigma4 domains of RNA polymerase sigma factors"/>
    <property type="match status" value="1"/>
</dbReference>
<dbReference type="Pfam" id="PF04542">
    <property type="entry name" value="Sigma70_r2"/>
    <property type="match status" value="1"/>
</dbReference>
<feature type="domain" description="RNA polymerase sigma-70 region 2" evidence="5">
    <location>
        <begin position="9"/>
        <end position="71"/>
    </location>
</feature>
<evidence type="ECO:0000256" key="4">
    <source>
        <dbReference type="ARBA" id="ARBA00023163"/>
    </source>
</evidence>
<dbReference type="InterPro" id="IPR039425">
    <property type="entry name" value="RNA_pol_sigma-70-like"/>
</dbReference>
<evidence type="ECO:0000256" key="3">
    <source>
        <dbReference type="ARBA" id="ARBA00023082"/>
    </source>
</evidence>
<protein>
    <submittedName>
        <fullName evidence="7">Sigma-70 family RNA polymerase sigma factor</fullName>
    </submittedName>
</protein>
<dbReference type="InterPro" id="IPR013325">
    <property type="entry name" value="RNA_pol_sigma_r2"/>
</dbReference>
<sequence length="166" mass="18844">MSLNEVFIQHHPQLRQMVLNIVRAADFADDIMQDAYLRLAEGGALGGVQKPLCYCYQVVRNLAMDHFRRHSTEASYRTYGLDVEGMERACGVTPDKVLHQRRVVDAMEQALKTLPARTRRAFELHRLHELSQRDVAAQLGCSATLVNFMMRDASAALQGCRRLLDD</sequence>
<dbReference type="Gene3D" id="1.10.10.10">
    <property type="entry name" value="Winged helix-like DNA-binding domain superfamily/Winged helix DNA-binding domain"/>
    <property type="match status" value="1"/>
</dbReference>
<evidence type="ECO:0000259" key="6">
    <source>
        <dbReference type="Pfam" id="PF08281"/>
    </source>
</evidence>
<dbReference type="InterPro" id="IPR007627">
    <property type="entry name" value="RNA_pol_sigma70_r2"/>
</dbReference>
<proteinExistence type="inferred from homology"/>
<dbReference type="NCBIfam" id="TIGR02937">
    <property type="entry name" value="sigma70-ECF"/>
    <property type="match status" value="1"/>
</dbReference>
<keyword evidence="4" id="KW-0804">Transcription</keyword>
<keyword evidence="3" id="KW-0731">Sigma factor</keyword>
<evidence type="ECO:0000313" key="7">
    <source>
        <dbReference type="EMBL" id="MYN29456.1"/>
    </source>
</evidence>